<evidence type="ECO:0000256" key="1">
    <source>
        <dbReference type="ARBA" id="ARBA00005369"/>
    </source>
</evidence>
<keyword evidence="4" id="KW-0808">Transferase</keyword>
<dbReference type="GO" id="GO:0004719">
    <property type="term" value="F:protein-L-isoaspartate (D-aspartate) O-methyltransferase activity"/>
    <property type="evidence" value="ECO:0007669"/>
    <property type="project" value="InterPro"/>
</dbReference>
<dbReference type="InterPro" id="IPR029063">
    <property type="entry name" value="SAM-dependent_MTases_sf"/>
</dbReference>
<dbReference type="PANTHER" id="PTHR11579:SF18">
    <property type="entry name" value="PROTEIN-L-ISOASPARTATE O-METHYLTRANSFERASE"/>
    <property type="match status" value="1"/>
</dbReference>
<dbReference type="Pfam" id="PF01135">
    <property type="entry name" value="PCMT"/>
    <property type="match status" value="1"/>
</dbReference>
<dbReference type="SUPFAM" id="SSF53335">
    <property type="entry name" value="S-adenosyl-L-methionine-dependent methyltransferases"/>
    <property type="match status" value="1"/>
</dbReference>
<accession>V8FVN1</accession>
<dbReference type="InterPro" id="IPR000682">
    <property type="entry name" value="PCMT"/>
</dbReference>
<dbReference type="EMBL" id="AYSV01000107">
    <property type="protein sequence ID" value="ETD68334.1"/>
    <property type="molecule type" value="Genomic_DNA"/>
</dbReference>
<evidence type="ECO:0000313" key="5">
    <source>
        <dbReference type="Proteomes" id="UP000018766"/>
    </source>
</evidence>
<comment type="similarity">
    <text evidence="1">Belongs to the methyltransferase superfamily. L-isoaspartyl/D-aspartyl protein methyltransferase family.</text>
</comment>
<dbReference type="GO" id="GO:0005737">
    <property type="term" value="C:cytoplasm"/>
    <property type="evidence" value="ECO:0007669"/>
    <property type="project" value="TreeGrafter"/>
</dbReference>
<proteinExistence type="inferred from homology"/>
<protein>
    <recommendedName>
        <fullName evidence="2">Protein-L-isoaspartate O-methyltransferase</fullName>
    </recommendedName>
    <alternativeName>
        <fullName evidence="3">Protein L-isoaspartyl methyltransferase</fullName>
    </alternativeName>
</protein>
<organism evidence="4 5">
    <name type="scientific">Pelistega indica</name>
    <dbReference type="NCBI Taxonomy" id="1414851"/>
    <lineage>
        <taxon>Bacteria</taxon>
        <taxon>Pseudomonadati</taxon>
        <taxon>Pseudomonadota</taxon>
        <taxon>Betaproteobacteria</taxon>
        <taxon>Burkholderiales</taxon>
        <taxon>Alcaligenaceae</taxon>
        <taxon>Pelistega</taxon>
    </lineage>
</organism>
<dbReference type="AlphaFoldDB" id="V8FVN1"/>
<dbReference type="Proteomes" id="UP000018766">
    <property type="component" value="Unassembled WGS sequence"/>
</dbReference>
<dbReference type="GO" id="GO:0032259">
    <property type="term" value="P:methylation"/>
    <property type="evidence" value="ECO:0007669"/>
    <property type="project" value="UniProtKB-KW"/>
</dbReference>
<dbReference type="PANTHER" id="PTHR11579">
    <property type="entry name" value="PROTEIN-L-ISOASPARTATE O-METHYLTRANSFERASE"/>
    <property type="match status" value="1"/>
</dbReference>
<keyword evidence="5" id="KW-1185">Reference proteome</keyword>
<evidence type="ECO:0000313" key="4">
    <source>
        <dbReference type="EMBL" id="ETD68334.1"/>
    </source>
</evidence>
<dbReference type="OrthoDB" id="9810066at2"/>
<keyword evidence="4" id="KW-0489">Methyltransferase</keyword>
<evidence type="ECO:0000256" key="3">
    <source>
        <dbReference type="ARBA" id="ARBA00030757"/>
    </source>
</evidence>
<evidence type="ECO:0000256" key="2">
    <source>
        <dbReference type="ARBA" id="ARBA00013346"/>
    </source>
</evidence>
<name>V8FVN1_9BURK</name>
<comment type="caution">
    <text evidence="4">The sequence shown here is derived from an EMBL/GenBank/DDBJ whole genome shotgun (WGS) entry which is preliminary data.</text>
</comment>
<dbReference type="RefSeq" id="WP_023952373.1">
    <property type="nucleotide sequence ID" value="NZ_AYSV01000107.1"/>
</dbReference>
<dbReference type="Gene3D" id="3.40.50.150">
    <property type="entry name" value="Vaccinia Virus protein VP39"/>
    <property type="match status" value="1"/>
</dbReference>
<gene>
    <name evidence="4" type="ORF">V757_10310</name>
</gene>
<sequence>MSISPSQLEKARFNMIEQQIRPAGILDEKVLNALMGLSRDAFVTDKYKSVAYTDTEIPIDVEGTQAHETMLVPRLEARFAEALQLKPTDTVLEIGTGSGFQAALLSRLCTQVTSIEIDPAIAAFAKSNLERNHIANVNVEVGDGRNGWGSVEYNAIVFTGSLPTLPDALKYKLTEGGRLLIVVGTGTVMSLIRITRQSASHFVEEFLEETVIKPLNGAVASRFKF</sequence>
<dbReference type="CDD" id="cd02440">
    <property type="entry name" value="AdoMet_MTases"/>
    <property type="match status" value="1"/>
</dbReference>
<dbReference type="PATRIC" id="fig|1414851.3.peg.2155"/>
<reference evidence="4 5" key="1">
    <citation type="submission" date="2013-11" db="EMBL/GenBank/DDBJ databases">
        <title>Genomic analysis of Pelistega sp. HM-7.</title>
        <authorList>
            <person name="Kumbhare S.V."/>
            <person name="Shetty S.A."/>
            <person name="Sharma O."/>
            <person name="Dhotre D.P."/>
        </authorList>
    </citation>
    <scope>NUCLEOTIDE SEQUENCE [LARGE SCALE GENOMIC DNA]</scope>
    <source>
        <strain evidence="4 5">HM-7</strain>
    </source>
</reference>